<evidence type="ECO:0000256" key="11">
    <source>
        <dbReference type="ARBA" id="ARBA00045497"/>
    </source>
</evidence>
<keyword evidence="6 12" id="KW-0460">Magnesium</keyword>
<dbReference type="NCBIfam" id="TIGR00383">
    <property type="entry name" value="corA"/>
    <property type="match status" value="1"/>
</dbReference>
<reference evidence="13 14" key="1">
    <citation type="submission" date="2018-03" db="EMBL/GenBank/DDBJ databases">
        <title>Genomic Encyclopedia of Archaeal and Bacterial Type Strains, Phase II (KMG-II): from individual species to whole genera.</title>
        <authorList>
            <person name="Goeker M."/>
        </authorList>
    </citation>
    <scope>NUCLEOTIDE SEQUENCE [LARGE SCALE GENOMIC DNA]</scope>
    <source>
        <strain evidence="13 14">DSM 19711</strain>
    </source>
</reference>
<name>A0A2T0RA82_9ACTN</name>
<dbReference type="SUPFAM" id="SSF143865">
    <property type="entry name" value="CorA soluble domain-like"/>
    <property type="match status" value="1"/>
</dbReference>
<dbReference type="AlphaFoldDB" id="A0A2T0RA82"/>
<dbReference type="PANTHER" id="PTHR46494:SF1">
    <property type="entry name" value="CORA FAMILY METAL ION TRANSPORTER (EUROFUNG)"/>
    <property type="match status" value="1"/>
</dbReference>
<protein>
    <recommendedName>
        <fullName evidence="12">Magnesium transport protein CorA</fullName>
    </recommendedName>
</protein>
<keyword evidence="9 12" id="KW-0472">Membrane</keyword>
<keyword evidence="8 12" id="KW-0406">Ion transport</keyword>
<dbReference type="GO" id="GO:0050897">
    <property type="term" value="F:cobalt ion binding"/>
    <property type="evidence" value="ECO:0007669"/>
    <property type="project" value="TreeGrafter"/>
</dbReference>
<evidence type="ECO:0000256" key="5">
    <source>
        <dbReference type="ARBA" id="ARBA00022692"/>
    </source>
</evidence>
<dbReference type="Pfam" id="PF01544">
    <property type="entry name" value="CorA"/>
    <property type="match status" value="1"/>
</dbReference>
<dbReference type="InterPro" id="IPR002523">
    <property type="entry name" value="MgTranspt_CorA/ZnTranspt_ZntB"/>
</dbReference>
<dbReference type="Gene3D" id="1.20.58.340">
    <property type="entry name" value="Magnesium transport protein CorA, transmembrane region"/>
    <property type="match status" value="2"/>
</dbReference>
<dbReference type="CDD" id="cd12830">
    <property type="entry name" value="MtCorA-like"/>
    <property type="match status" value="1"/>
</dbReference>
<dbReference type="EMBL" id="PVZF01000001">
    <property type="protein sequence ID" value="PRY18072.1"/>
    <property type="molecule type" value="Genomic_DNA"/>
</dbReference>
<dbReference type="SUPFAM" id="SSF144083">
    <property type="entry name" value="Magnesium transport protein CorA, transmembrane region"/>
    <property type="match status" value="1"/>
</dbReference>
<dbReference type="Proteomes" id="UP000238083">
    <property type="component" value="Unassembled WGS sequence"/>
</dbReference>
<keyword evidence="5 12" id="KW-0812">Transmembrane</keyword>
<keyword evidence="14" id="KW-1185">Reference proteome</keyword>
<keyword evidence="4 12" id="KW-1003">Cell membrane</keyword>
<accession>A0A2T0RA82</accession>
<organism evidence="13 14">
    <name type="scientific">Kineococcus rhizosphaerae</name>
    <dbReference type="NCBI Taxonomy" id="559628"/>
    <lineage>
        <taxon>Bacteria</taxon>
        <taxon>Bacillati</taxon>
        <taxon>Actinomycetota</taxon>
        <taxon>Actinomycetes</taxon>
        <taxon>Kineosporiales</taxon>
        <taxon>Kineosporiaceae</taxon>
        <taxon>Kineococcus</taxon>
    </lineage>
</organism>
<evidence type="ECO:0000256" key="1">
    <source>
        <dbReference type="ARBA" id="ARBA00004651"/>
    </source>
</evidence>
<dbReference type="FunFam" id="1.20.58.340:FF:000004">
    <property type="entry name" value="Magnesium transport protein CorA"/>
    <property type="match status" value="1"/>
</dbReference>
<feature type="transmembrane region" description="Helical" evidence="12">
    <location>
        <begin position="326"/>
        <end position="346"/>
    </location>
</feature>
<proteinExistence type="inferred from homology"/>
<keyword evidence="7 12" id="KW-1133">Transmembrane helix</keyword>
<dbReference type="GO" id="GO:0005886">
    <property type="term" value="C:plasma membrane"/>
    <property type="evidence" value="ECO:0007669"/>
    <property type="project" value="UniProtKB-SubCell"/>
</dbReference>
<dbReference type="GO" id="GO:0015087">
    <property type="term" value="F:cobalt ion transmembrane transporter activity"/>
    <property type="evidence" value="ECO:0007669"/>
    <property type="project" value="UniProtKB-UniRule"/>
</dbReference>
<evidence type="ECO:0000256" key="9">
    <source>
        <dbReference type="ARBA" id="ARBA00023136"/>
    </source>
</evidence>
<gene>
    <name evidence="12" type="primary">corA</name>
    <name evidence="13" type="ORF">CLV37_101316</name>
</gene>
<evidence type="ECO:0000256" key="7">
    <source>
        <dbReference type="ARBA" id="ARBA00022989"/>
    </source>
</evidence>
<comment type="caution">
    <text evidence="13">The sequence shown here is derived from an EMBL/GenBank/DDBJ whole genome shotgun (WGS) entry which is preliminary data.</text>
</comment>
<evidence type="ECO:0000256" key="3">
    <source>
        <dbReference type="ARBA" id="ARBA00022448"/>
    </source>
</evidence>
<feature type="transmembrane region" description="Helical" evidence="12">
    <location>
        <begin position="295"/>
        <end position="314"/>
    </location>
</feature>
<keyword evidence="3 12" id="KW-0813">Transport</keyword>
<dbReference type="GO" id="GO:0000287">
    <property type="term" value="F:magnesium ion binding"/>
    <property type="evidence" value="ECO:0007669"/>
    <property type="project" value="TreeGrafter"/>
</dbReference>
<evidence type="ECO:0000256" key="6">
    <source>
        <dbReference type="ARBA" id="ARBA00022842"/>
    </source>
</evidence>
<comment type="function">
    <text evidence="11">Mediates influx of magnesium ions. Alternates between open and closed states. Activated by low cytoplasmic Mg(2+) levels. Inactive when cytoplasmic Mg(2+) levels are high.</text>
</comment>
<evidence type="ECO:0000256" key="4">
    <source>
        <dbReference type="ARBA" id="ARBA00022475"/>
    </source>
</evidence>
<comment type="subcellular location">
    <subcellularLocation>
        <location evidence="1">Cell membrane</location>
        <topology evidence="1">Multi-pass membrane protein</topology>
    </subcellularLocation>
    <subcellularLocation>
        <location evidence="12">Membrane</location>
        <topology evidence="12">Multi-pass membrane protein</topology>
    </subcellularLocation>
</comment>
<comment type="similarity">
    <text evidence="2 12">Belongs to the CorA metal ion transporter (MIT) (TC 1.A.35) family.</text>
</comment>
<evidence type="ECO:0000313" key="14">
    <source>
        <dbReference type="Proteomes" id="UP000238083"/>
    </source>
</evidence>
<evidence type="ECO:0000313" key="13">
    <source>
        <dbReference type="EMBL" id="PRY18072.1"/>
    </source>
</evidence>
<dbReference type="InterPro" id="IPR045863">
    <property type="entry name" value="CorA_TM1_TM2"/>
</dbReference>
<evidence type="ECO:0000256" key="12">
    <source>
        <dbReference type="RuleBase" id="RU362010"/>
    </source>
</evidence>
<dbReference type="PANTHER" id="PTHR46494">
    <property type="entry name" value="CORA FAMILY METAL ION TRANSPORTER (EUROFUNG)"/>
    <property type="match status" value="1"/>
</dbReference>
<evidence type="ECO:0000256" key="8">
    <source>
        <dbReference type="ARBA" id="ARBA00023065"/>
    </source>
</evidence>
<dbReference type="GO" id="GO:0015095">
    <property type="term" value="F:magnesium ion transmembrane transporter activity"/>
    <property type="evidence" value="ECO:0007669"/>
    <property type="project" value="UniProtKB-UniRule"/>
</dbReference>
<comment type="catalytic activity">
    <reaction evidence="10">
        <text>Mg(2+)(in) = Mg(2+)(out)</text>
        <dbReference type="Rhea" id="RHEA:29827"/>
        <dbReference type="ChEBI" id="CHEBI:18420"/>
    </reaction>
</comment>
<dbReference type="InterPro" id="IPR045861">
    <property type="entry name" value="CorA_cytoplasmic_dom"/>
</dbReference>
<sequence length="352" mass="39536">MRVIVDVASYRDGRREEVPDLAAALAQCRVESTQAGPLPPQDVAPDEPAPPFLWLGLVDPTAEEFSDVAQTLHLHRLAVEDAVTGHQRPKIERYGETVFVVLKVLEYFDDTSTVETGEVMLFVGRRFVVTVRRGDSTVLRQVRHEVDSGARPLRRGPKGVLHAVMEHVVAGYTTIDSELEQDVEEVEEQVFSPSRSSDAQRIYSLKREVLEVRRGAFPLVAPLKRLVEDDGADERDEPDGVHHIDDQARLVLRDVLDNLVRTVEHVETYDRLLTDILNAHLAQVSVRQNDDMRKISAWAAIAAVPTLIAGVYGMNFQHMPELSWRFGYPACVLAMVAICVGLYRVFKRSGWL</sequence>
<dbReference type="Gene3D" id="3.30.460.20">
    <property type="entry name" value="CorA soluble domain-like"/>
    <property type="match status" value="1"/>
</dbReference>
<evidence type="ECO:0000256" key="10">
    <source>
        <dbReference type="ARBA" id="ARBA00034269"/>
    </source>
</evidence>
<dbReference type="InterPro" id="IPR004488">
    <property type="entry name" value="Mg/Co-transport_prot_CorA"/>
</dbReference>
<evidence type="ECO:0000256" key="2">
    <source>
        <dbReference type="ARBA" id="ARBA00009765"/>
    </source>
</evidence>